<keyword evidence="3" id="KW-1185">Reference proteome</keyword>
<organism evidence="2 3">
    <name type="scientific">Porphyra umbilicalis</name>
    <name type="common">Purple laver</name>
    <name type="synonym">Red alga</name>
    <dbReference type="NCBI Taxonomy" id="2786"/>
    <lineage>
        <taxon>Eukaryota</taxon>
        <taxon>Rhodophyta</taxon>
        <taxon>Bangiophyceae</taxon>
        <taxon>Bangiales</taxon>
        <taxon>Bangiaceae</taxon>
        <taxon>Porphyra</taxon>
    </lineage>
</organism>
<dbReference type="Proteomes" id="UP000218209">
    <property type="component" value="Unassembled WGS sequence"/>
</dbReference>
<reference evidence="2 3" key="1">
    <citation type="submission" date="2017-03" db="EMBL/GenBank/DDBJ databases">
        <title>WGS assembly of Porphyra umbilicalis.</title>
        <authorList>
            <person name="Brawley S.H."/>
            <person name="Blouin N.A."/>
            <person name="Ficko-Blean E."/>
            <person name="Wheeler G.L."/>
            <person name="Lohr M."/>
            <person name="Goodson H.V."/>
            <person name="Jenkins J.W."/>
            <person name="Blaby-Haas C.E."/>
            <person name="Helliwell K.E."/>
            <person name="Chan C."/>
            <person name="Marriage T."/>
            <person name="Bhattacharya D."/>
            <person name="Klein A.S."/>
            <person name="Badis Y."/>
            <person name="Brodie J."/>
            <person name="Cao Y."/>
            <person name="Collen J."/>
            <person name="Dittami S.M."/>
            <person name="Gachon C.M."/>
            <person name="Green B.R."/>
            <person name="Karpowicz S."/>
            <person name="Kim J.W."/>
            <person name="Kudahl U."/>
            <person name="Lin S."/>
            <person name="Michel G."/>
            <person name="Mittag M."/>
            <person name="Olson B.J."/>
            <person name="Pangilinan J."/>
            <person name="Peng Y."/>
            <person name="Qiu H."/>
            <person name="Shu S."/>
            <person name="Singer J.T."/>
            <person name="Smith A.G."/>
            <person name="Sprecher B.N."/>
            <person name="Wagner V."/>
            <person name="Wang W."/>
            <person name="Wang Z.-Y."/>
            <person name="Yan J."/>
            <person name="Yarish C."/>
            <person name="Zoeuner-Riek S."/>
            <person name="Zhuang Y."/>
            <person name="Zou Y."/>
            <person name="Lindquist E.A."/>
            <person name="Grimwood J."/>
            <person name="Barry K."/>
            <person name="Rokhsar D.S."/>
            <person name="Schmutz J."/>
            <person name="Stiller J.W."/>
            <person name="Grossman A.R."/>
            <person name="Prochnik S.E."/>
        </authorList>
    </citation>
    <scope>NUCLEOTIDE SEQUENCE [LARGE SCALE GENOMIC DNA]</scope>
    <source>
        <strain evidence="2">4086291</strain>
    </source>
</reference>
<accession>A0A1X6NPS0</accession>
<dbReference type="EMBL" id="KV919235">
    <property type="protein sequence ID" value="OSX70591.1"/>
    <property type="molecule type" value="Genomic_DNA"/>
</dbReference>
<feature type="compositionally biased region" description="Low complexity" evidence="1">
    <location>
        <begin position="11"/>
        <end position="21"/>
    </location>
</feature>
<evidence type="ECO:0000313" key="3">
    <source>
        <dbReference type="Proteomes" id="UP000218209"/>
    </source>
</evidence>
<evidence type="ECO:0000313" key="2">
    <source>
        <dbReference type="EMBL" id="OSX70591.1"/>
    </source>
</evidence>
<name>A0A1X6NPS0_PORUM</name>
<feature type="region of interest" description="Disordered" evidence="1">
    <location>
        <begin position="1"/>
        <end position="90"/>
    </location>
</feature>
<evidence type="ECO:0000256" key="1">
    <source>
        <dbReference type="SAM" id="MobiDB-lite"/>
    </source>
</evidence>
<feature type="compositionally biased region" description="Basic residues" evidence="1">
    <location>
        <begin position="212"/>
        <end position="226"/>
    </location>
</feature>
<feature type="compositionally biased region" description="Low complexity" evidence="1">
    <location>
        <begin position="126"/>
        <end position="137"/>
    </location>
</feature>
<gene>
    <name evidence="2" type="ORF">BU14_0715s0005</name>
</gene>
<feature type="compositionally biased region" description="Gly residues" evidence="1">
    <location>
        <begin position="69"/>
        <end position="79"/>
    </location>
</feature>
<dbReference type="AlphaFoldDB" id="A0A1X6NPS0"/>
<feature type="region of interest" description="Disordered" evidence="1">
    <location>
        <begin position="126"/>
        <end position="248"/>
    </location>
</feature>
<proteinExistence type="predicted"/>
<protein>
    <submittedName>
        <fullName evidence="2">Uncharacterized protein</fullName>
    </submittedName>
</protein>
<sequence length="248" mass="24753">MHGPPRGRGGRSSPPGRGATARPRRPAGQVLCARRRAGGPQIGAPGPPPAPCAHTAAPTLPRRRPPRGGAAGAPRGVGGPLHSPPPARAARISGGGLLAAAAARPRVCLSVARPHTRIAAAAAAAAAADVSGGWAPAAPLPPSSPGARGRGRARPGARLRFGLPRGGGLHSPPPVWRQAARPAGPARHPAGNAGAQTPPAVMRGGGSPRRLAGGRRPGRRTGKRQRPSNVSRRGQEGEGGTGAMTWPR</sequence>
<feature type="compositionally biased region" description="Low complexity" evidence="1">
    <location>
        <begin position="177"/>
        <end position="195"/>
    </location>
</feature>